<dbReference type="Gene3D" id="3.30.310.70">
    <property type="entry name" value="TT1751-like domain"/>
    <property type="match status" value="1"/>
</dbReference>
<accession>B1M709</accession>
<dbReference type="Proteomes" id="UP000006589">
    <property type="component" value="Chromosome"/>
</dbReference>
<dbReference type="InterPro" id="IPR005180">
    <property type="entry name" value="DUF302"/>
</dbReference>
<dbReference type="OrthoDB" id="121208at2"/>
<dbReference type="EMBL" id="CP001001">
    <property type="protein sequence ID" value="ACB26668.1"/>
    <property type="molecule type" value="Genomic_DNA"/>
</dbReference>
<dbReference type="HOGENOM" id="CLU_105954_2_0_5"/>
<dbReference type="CDD" id="cd14797">
    <property type="entry name" value="DUF302"/>
    <property type="match status" value="1"/>
</dbReference>
<dbReference type="AlphaFoldDB" id="B1M709"/>
<name>B1M709_METRJ</name>
<dbReference type="InterPro" id="IPR035923">
    <property type="entry name" value="TT1751-like_sf"/>
</dbReference>
<evidence type="ECO:0000313" key="3">
    <source>
        <dbReference type="Proteomes" id="UP000006589"/>
    </source>
</evidence>
<feature type="domain" description="DUF302" evidence="1">
    <location>
        <begin position="70"/>
        <end position="131"/>
    </location>
</feature>
<proteinExistence type="predicted"/>
<dbReference type="eggNOG" id="COG3439">
    <property type="taxonomic scope" value="Bacteria"/>
</dbReference>
<dbReference type="SUPFAM" id="SSF103247">
    <property type="entry name" value="TT1751-like"/>
    <property type="match status" value="1"/>
</dbReference>
<dbReference type="KEGG" id="mrd:Mrad2831_4707"/>
<gene>
    <name evidence="2" type="ordered locus">Mrad2831_4707</name>
</gene>
<reference evidence="2 3" key="1">
    <citation type="submission" date="2008-03" db="EMBL/GenBank/DDBJ databases">
        <title>Complete sequence of chromosome of Methylobacterium radiotolerans JCM 2831.</title>
        <authorList>
            <consortium name="US DOE Joint Genome Institute"/>
            <person name="Copeland A."/>
            <person name="Lucas S."/>
            <person name="Lapidus A."/>
            <person name="Glavina del Rio T."/>
            <person name="Dalin E."/>
            <person name="Tice H."/>
            <person name="Bruce D."/>
            <person name="Goodwin L."/>
            <person name="Pitluck S."/>
            <person name="Kiss H."/>
            <person name="Brettin T."/>
            <person name="Detter J.C."/>
            <person name="Han C."/>
            <person name="Kuske C.R."/>
            <person name="Schmutz J."/>
            <person name="Larimer F."/>
            <person name="Land M."/>
            <person name="Hauser L."/>
            <person name="Kyrpides N."/>
            <person name="Mikhailova N."/>
            <person name="Marx C.J."/>
            <person name="Richardson P."/>
        </authorList>
    </citation>
    <scope>NUCLEOTIDE SEQUENCE [LARGE SCALE GENOMIC DNA]</scope>
    <source>
        <strain evidence="3">ATCC 27329 / DSM 1819 / JCM 2831 / NBRC 15690 / NCIMB 10815 / 0-1</strain>
    </source>
</reference>
<protein>
    <recommendedName>
        <fullName evidence="1">DUF302 domain-containing protein</fullName>
    </recommendedName>
</protein>
<dbReference type="STRING" id="426355.Mrad2831_4707"/>
<dbReference type="RefSeq" id="WP_012321621.1">
    <property type="nucleotide sequence ID" value="NC_010505.1"/>
</dbReference>
<evidence type="ECO:0000259" key="1">
    <source>
        <dbReference type="Pfam" id="PF03625"/>
    </source>
</evidence>
<evidence type="ECO:0000313" key="2">
    <source>
        <dbReference type="EMBL" id="ACB26668.1"/>
    </source>
</evidence>
<organism evidence="2 3">
    <name type="scientific">Methylobacterium radiotolerans (strain ATCC 27329 / DSM 1819 / JCM 2831 / NBRC 15690 / NCIMB 10815 / 0-1)</name>
    <dbReference type="NCBI Taxonomy" id="426355"/>
    <lineage>
        <taxon>Bacteria</taxon>
        <taxon>Pseudomonadati</taxon>
        <taxon>Pseudomonadota</taxon>
        <taxon>Alphaproteobacteria</taxon>
        <taxon>Hyphomicrobiales</taxon>
        <taxon>Methylobacteriaceae</taxon>
        <taxon>Methylobacterium</taxon>
    </lineage>
</organism>
<sequence>MNVDKIAVDRFRILSSRPFDAVVTALKSAVGQPDWNQFVRASQAAASASDFERVVQRGLGRTGFMLFAEFDLGAVLRRESKSDAPKSVRFLVGNPLIMREMVKHVPDAGSYAPVTILVDERPDGVHLSYDRMESYLLPYGNTEALAVARDLDAKITALLRDCAG</sequence>
<dbReference type="Pfam" id="PF03625">
    <property type="entry name" value="DUF302"/>
    <property type="match status" value="1"/>
</dbReference>
<dbReference type="GeneID" id="6140775"/>